<accession>A0A366IMI8</accession>
<evidence type="ECO:0000256" key="2">
    <source>
        <dbReference type="ARBA" id="ARBA00023125"/>
    </source>
</evidence>
<proteinExistence type="predicted"/>
<keyword evidence="2" id="KW-0238">DNA-binding</keyword>
<dbReference type="CDD" id="cd06170">
    <property type="entry name" value="LuxR_C_like"/>
    <property type="match status" value="1"/>
</dbReference>
<dbReference type="PANTHER" id="PTHR43214:SF42">
    <property type="entry name" value="TRANSCRIPTIONAL REGULATORY PROTEIN DESR"/>
    <property type="match status" value="1"/>
</dbReference>
<sequence>MTTRTIRVLLAEDDELIRVALSALLDREPDIEVVATAADGRRAVELALTSRPDVAVIDLQMPDLDGLGVVAELSRVVPDCAGVILTGHGSPPVLRRALASGARGFLAKGAAGSALAEAIRRVREGRRYVDPILAAEALTAQPSPLTTREADVLRTARGDRPIREVARALFLTQGTVRNYLAAIRQKLGADSRADAYRIAEDNGWL</sequence>
<gene>
    <name evidence="6" type="ORF">DFO65_10110</name>
</gene>
<dbReference type="AlphaFoldDB" id="A0A366IMI8"/>
<dbReference type="SUPFAM" id="SSF52172">
    <property type="entry name" value="CheY-like"/>
    <property type="match status" value="1"/>
</dbReference>
<dbReference type="InterPro" id="IPR011006">
    <property type="entry name" value="CheY-like_superfamily"/>
</dbReference>
<name>A0A366IMI8_9MICO</name>
<dbReference type="GO" id="GO:0003677">
    <property type="term" value="F:DNA binding"/>
    <property type="evidence" value="ECO:0007669"/>
    <property type="project" value="UniProtKB-KW"/>
</dbReference>
<dbReference type="Gene3D" id="1.10.10.10">
    <property type="entry name" value="Winged helix-like DNA-binding domain superfamily/Winged helix DNA-binding domain"/>
    <property type="match status" value="1"/>
</dbReference>
<dbReference type="SMART" id="SM00421">
    <property type="entry name" value="HTH_LUXR"/>
    <property type="match status" value="1"/>
</dbReference>
<evidence type="ECO:0000313" key="7">
    <source>
        <dbReference type="Proteomes" id="UP000253509"/>
    </source>
</evidence>
<dbReference type="PANTHER" id="PTHR43214">
    <property type="entry name" value="TWO-COMPONENT RESPONSE REGULATOR"/>
    <property type="match status" value="1"/>
</dbReference>
<dbReference type="EMBL" id="QNSB01000001">
    <property type="protein sequence ID" value="RBP74293.1"/>
    <property type="molecule type" value="Genomic_DNA"/>
</dbReference>
<feature type="domain" description="HTH luxR-type" evidence="4">
    <location>
        <begin position="138"/>
        <end position="203"/>
    </location>
</feature>
<protein>
    <submittedName>
        <fullName evidence="6">LuxR family two component transcriptional regulator</fullName>
    </submittedName>
</protein>
<dbReference type="Proteomes" id="UP000253509">
    <property type="component" value="Unassembled WGS sequence"/>
</dbReference>
<dbReference type="SMART" id="SM00448">
    <property type="entry name" value="REC"/>
    <property type="match status" value="1"/>
</dbReference>
<comment type="caution">
    <text evidence="6">The sequence shown here is derived from an EMBL/GenBank/DDBJ whole genome shotgun (WGS) entry which is preliminary data.</text>
</comment>
<keyword evidence="1 3" id="KW-0597">Phosphoprotein</keyword>
<dbReference type="RefSeq" id="WP_113902386.1">
    <property type="nucleotide sequence ID" value="NZ_QNSB01000001.1"/>
</dbReference>
<dbReference type="CDD" id="cd17535">
    <property type="entry name" value="REC_NarL-like"/>
    <property type="match status" value="1"/>
</dbReference>
<dbReference type="InterPro" id="IPR016032">
    <property type="entry name" value="Sig_transdc_resp-reg_C-effctor"/>
</dbReference>
<feature type="modified residue" description="4-aspartylphosphate" evidence="3">
    <location>
        <position position="58"/>
    </location>
</feature>
<dbReference type="PROSITE" id="PS50110">
    <property type="entry name" value="RESPONSE_REGULATORY"/>
    <property type="match status" value="1"/>
</dbReference>
<dbReference type="InterPro" id="IPR036388">
    <property type="entry name" value="WH-like_DNA-bd_sf"/>
</dbReference>
<evidence type="ECO:0000259" key="4">
    <source>
        <dbReference type="PROSITE" id="PS50043"/>
    </source>
</evidence>
<dbReference type="Pfam" id="PF00072">
    <property type="entry name" value="Response_reg"/>
    <property type="match status" value="1"/>
</dbReference>
<dbReference type="Gene3D" id="3.40.50.2300">
    <property type="match status" value="1"/>
</dbReference>
<evidence type="ECO:0000256" key="1">
    <source>
        <dbReference type="ARBA" id="ARBA00022553"/>
    </source>
</evidence>
<dbReference type="GO" id="GO:0006355">
    <property type="term" value="P:regulation of DNA-templated transcription"/>
    <property type="evidence" value="ECO:0007669"/>
    <property type="project" value="InterPro"/>
</dbReference>
<dbReference type="InterPro" id="IPR001789">
    <property type="entry name" value="Sig_transdc_resp-reg_receiver"/>
</dbReference>
<dbReference type="PROSITE" id="PS50043">
    <property type="entry name" value="HTH_LUXR_2"/>
    <property type="match status" value="1"/>
</dbReference>
<dbReference type="Pfam" id="PF00196">
    <property type="entry name" value="GerE"/>
    <property type="match status" value="1"/>
</dbReference>
<evidence type="ECO:0000256" key="3">
    <source>
        <dbReference type="PROSITE-ProRule" id="PRU00169"/>
    </source>
</evidence>
<dbReference type="InterPro" id="IPR039420">
    <property type="entry name" value="WalR-like"/>
</dbReference>
<dbReference type="SUPFAM" id="SSF46894">
    <property type="entry name" value="C-terminal effector domain of the bipartite response regulators"/>
    <property type="match status" value="1"/>
</dbReference>
<organism evidence="6 7">
    <name type="scientific">Brevibacterium celere</name>
    <dbReference type="NCBI Taxonomy" id="225845"/>
    <lineage>
        <taxon>Bacteria</taxon>
        <taxon>Bacillati</taxon>
        <taxon>Actinomycetota</taxon>
        <taxon>Actinomycetes</taxon>
        <taxon>Micrococcales</taxon>
        <taxon>Brevibacteriaceae</taxon>
        <taxon>Brevibacterium</taxon>
    </lineage>
</organism>
<keyword evidence="7" id="KW-1185">Reference proteome</keyword>
<dbReference type="InterPro" id="IPR058245">
    <property type="entry name" value="NreC/VraR/RcsB-like_REC"/>
</dbReference>
<evidence type="ECO:0000259" key="5">
    <source>
        <dbReference type="PROSITE" id="PS50110"/>
    </source>
</evidence>
<feature type="domain" description="Response regulatory" evidence="5">
    <location>
        <begin position="7"/>
        <end position="123"/>
    </location>
</feature>
<dbReference type="GO" id="GO:0000160">
    <property type="term" value="P:phosphorelay signal transduction system"/>
    <property type="evidence" value="ECO:0007669"/>
    <property type="project" value="InterPro"/>
</dbReference>
<dbReference type="InterPro" id="IPR000792">
    <property type="entry name" value="Tscrpt_reg_LuxR_C"/>
</dbReference>
<reference evidence="6 7" key="1">
    <citation type="submission" date="2018-06" db="EMBL/GenBank/DDBJ databases">
        <title>Freshwater and sediment microbial communities from various areas in North America, analyzing microbe dynamics in response to fracking.</title>
        <authorList>
            <person name="Lamendella R."/>
        </authorList>
    </citation>
    <scope>NUCLEOTIDE SEQUENCE [LARGE SCALE GENOMIC DNA]</scope>
    <source>
        <strain evidence="6 7">3b_TX</strain>
    </source>
</reference>
<evidence type="ECO:0000313" key="6">
    <source>
        <dbReference type="EMBL" id="RBP74293.1"/>
    </source>
</evidence>